<gene>
    <name evidence="2" type="ORF">GM51_6375</name>
</gene>
<evidence type="ECO:0000313" key="2">
    <source>
        <dbReference type="EMBL" id="KGA19572.1"/>
    </source>
</evidence>
<dbReference type="SUPFAM" id="SSF56112">
    <property type="entry name" value="Protein kinase-like (PK-like)"/>
    <property type="match status" value="1"/>
</dbReference>
<dbReference type="EMBL" id="JNSL01000029">
    <property type="protein sequence ID" value="KGA19572.1"/>
    <property type="molecule type" value="Genomic_DNA"/>
</dbReference>
<comment type="caution">
    <text evidence="2">The sequence shown here is derived from an EMBL/GenBank/DDBJ whole genome shotgun (WGS) entry which is preliminary data.</text>
</comment>
<dbReference type="PANTHER" id="PTHR23020">
    <property type="entry name" value="UNCHARACTERIZED NUCLEAR HORMONE RECEPTOR-RELATED"/>
    <property type="match status" value="1"/>
</dbReference>
<proteinExistence type="predicted"/>
<accession>A0A094Q853</accession>
<dbReference type="InterPro" id="IPR052961">
    <property type="entry name" value="Oxido-Kinase-like_Enzymes"/>
</dbReference>
<dbReference type="InterPro" id="IPR015897">
    <property type="entry name" value="CHK_kinase-like"/>
</dbReference>
<organism evidence="2">
    <name type="scientific">freshwater metagenome</name>
    <dbReference type="NCBI Taxonomy" id="449393"/>
    <lineage>
        <taxon>unclassified sequences</taxon>
        <taxon>metagenomes</taxon>
        <taxon>ecological metagenomes</taxon>
    </lineage>
</organism>
<dbReference type="SMART" id="SM00587">
    <property type="entry name" value="CHK"/>
    <property type="match status" value="1"/>
</dbReference>
<name>A0A094Q853_9ZZZZ</name>
<sequence>MAIVDLITSGIGLLASEKDITTTWVEGVMRGSGNLEDGVTVTAVSTERIGEGVGILSILQRVIPTYSGATKAPKTFVVKYPTDDGTQRFTADALVLYIRELNFYRDCAPSAPFKTAKCYGQAIESENTNFTIAMEDIGHFRGLNQIEGVGLAESRVLLETLADYHAMWWNSPKLPGMQDVFQPLLNPTYEAVLPMLWSQGWPNVEQYAGHLLPDSVRGIGDIWGGKVSWMLGNLMTPNTLCHGDYRADNIMFDGNDPAIIDFQLIGVGSGMYDVGYFISQSIATDVRRGHDQELVNTYLDRLEHHGITIDRDEMWRQYLIAICFCVTYGVTTFGGFAEQNERGQQLLQDMLLRALYCVADNDALKVIS</sequence>
<feature type="domain" description="CHK kinase-like" evidence="1">
    <location>
        <begin position="132"/>
        <end position="308"/>
    </location>
</feature>
<evidence type="ECO:0000259" key="1">
    <source>
        <dbReference type="SMART" id="SM00587"/>
    </source>
</evidence>
<dbReference type="InterPro" id="IPR011009">
    <property type="entry name" value="Kinase-like_dom_sf"/>
</dbReference>
<dbReference type="Pfam" id="PF02958">
    <property type="entry name" value="EcKL"/>
    <property type="match status" value="1"/>
</dbReference>
<dbReference type="AlphaFoldDB" id="A0A094Q853"/>
<dbReference type="Gene3D" id="3.90.1200.10">
    <property type="match status" value="1"/>
</dbReference>
<dbReference type="PANTHER" id="PTHR23020:SF41">
    <property type="entry name" value="AMINOGLYCOSIDE PHOSPHOTRANSFERASE DOMAIN-CONTAINING PROTEIN"/>
    <property type="match status" value="1"/>
</dbReference>
<reference evidence="2" key="1">
    <citation type="submission" date="2014-06" db="EMBL/GenBank/DDBJ databases">
        <title>Key roles for freshwater Actinobacteria revealed by deep metagenomic sequencing.</title>
        <authorList>
            <person name="Ghai R."/>
            <person name="Mizuno C.M."/>
            <person name="Picazo A."/>
            <person name="Camacho A."/>
            <person name="Rodriguez-Valera F."/>
        </authorList>
    </citation>
    <scope>NUCLEOTIDE SEQUENCE</scope>
</reference>
<protein>
    <recommendedName>
        <fullName evidence="1">CHK kinase-like domain-containing protein</fullName>
    </recommendedName>
</protein>
<dbReference type="InterPro" id="IPR004119">
    <property type="entry name" value="EcKL"/>
</dbReference>